<dbReference type="AlphaFoldDB" id="F4REL8"/>
<accession>F4REL8</accession>
<feature type="signal peptide" evidence="1">
    <location>
        <begin position="1"/>
        <end position="18"/>
    </location>
</feature>
<evidence type="ECO:0000256" key="1">
    <source>
        <dbReference type="SAM" id="SignalP"/>
    </source>
</evidence>
<dbReference type="RefSeq" id="XP_007407615.1">
    <property type="nucleotide sequence ID" value="XM_007407553.1"/>
</dbReference>
<evidence type="ECO:0000313" key="3">
    <source>
        <dbReference type="Proteomes" id="UP000001072"/>
    </source>
</evidence>
<dbReference type="HOGENOM" id="CLU_089018_2_2_1"/>
<evidence type="ECO:0000313" key="2">
    <source>
        <dbReference type="EMBL" id="EGG09255.1"/>
    </source>
</evidence>
<name>F4REL8_MELLP</name>
<proteinExistence type="predicted"/>
<dbReference type="eggNOG" id="ENOG502SUB1">
    <property type="taxonomic scope" value="Eukaryota"/>
</dbReference>
<dbReference type="KEGG" id="mlr:MELLADRAFT_104417"/>
<sequence length="194" mass="20990">MNSFALVFASVILSFVSGNPTSLPDYKTADLVWKGEVIPGGEIHTFNGTIDSIYEKILSINPDYAQEKFEKKKDSYVPKHQLEKRDNIICNPGGDMATYRDLKAVISKLKGMGSSQCTAAAGPRVCTRLGCNHGSYVTFCNDNNYPVTRICAELGDMAQRIVDSCIARNSGVVIGQYFNSAANFNALVKGGGAC</sequence>
<dbReference type="EMBL" id="GL883098">
    <property type="protein sequence ID" value="EGG09255.1"/>
    <property type="molecule type" value="Genomic_DNA"/>
</dbReference>
<feature type="chain" id="PRO_5003315039" evidence="1">
    <location>
        <begin position="19"/>
        <end position="194"/>
    </location>
</feature>
<dbReference type="Proteomes" id="UP000001072">
    <property type="component" value="Unassembled WGS sequence"/>
</dbReference>
<dbReference type="InParanoid" id="F4REL8"/>
<dbReference type="STRING" id="747676.F4REL8"/>
<reference evidence="3" key="1">
    <citation type="journal article" date="2011" name="Proc. Natl. Acad. Sci. U.S.A.">
        <title>Obligate biotrophy features unraveled by the genomic analysis of rust fungi.</title>
        <authorList>
            <person name="Duplessis S."/>
            <person name="Cuomo C.A."/>
            <person name="Lin Y.-C."/>
            <person name="Aerts A."/>
            <person name="Tisserant E."/>
            <person name="Veneault-Fourrey C."/>
            <person name="Joly D.L."/>
            <person name="Hacquard S."/>
            <person name="Amselem J."/>
            <person name="Cantarel B.L."/>
            <person name="Chiu R."/>
            <person name="Coutinho P.M."/>
            <person name="Feau N."/>
            <person name="Field M."/>
            <person name="Frey P."/>
            <person name="Gelhaye E."/>
            <person name="Goldberg J."/>
            <person name="Grabherr M.G."/>
            <person name="Kodira C.D."/>
            <person name="Kohler A."/>
            <person name="Kuees U."/>
            <person name="Lindquist E.A."/>
            <person name="Lucas S.M."/>
            <person name="Mago R."/>
            <person name="Mauceli E."/>
            <person name="Morin E."/>
            <person name="Murat C."/>
            <person name="Pangilinan J.L."/>
            <person name="Park R."/>
            <person name="Pearson M."/>
            <person name="Quesneville H."/>
            <person name="Rouhier N."/>
            <person name="Sakthikumar S."/>
            <person name="Salamov A.A."/>
            <person name="Schmutz J."/>
            <person name="Selles B."/>
            <person name="Shapiro H."/>
            <person name="Tanguay P."/>
            <person name="Tuskan G.A."/>
            <person name="Henrissat B."/>
            <person name="Van de Peer Y."/>
            <person name="Rouze P."/>
            <person name="Ellis J.G."/>
            <person name="Dodds P.N."/>
            <person name="Schein J.E."/>
            <person name="Zhong S."/>
            <person name="Hamelin R.C."/>
            <person name="Grigoriev I.V."/>
            <person name="Szabo L.J."/>
            <person name="Martin F."/>
        </authorList>
    </citation>
    <scope>NUCLEOTIDE SEQUENCE [LARGE SCALE GENOMIC DNA]</scope>
    <source>
        <strain evidence="3">98AG31 / pathotype 3-4-7</strain>
    </source>
</reference>
<dbReference type="PANTHER" id="PTHR35605">
    <property type="entry name" value="ECP2 EFFECTOR PROTEIN DOMAIN-CONTAINING PROTEIN-RELATED"/>
    <property type="match status" value="1"/>
</dbReference>
<keyword evidence="3" id="KW-1185">Reference proteome</keyword>
<dbReference type="PANTHER" id="PTHR35605:SF1">
    <property type="entry name" value="ECP2 EFFECTOR PROTEIN DOMAIN-CONTAINING PROTEIN-RELATED"/>
    <property type="match status" value="1"/>
</dbReference>
<protein>
    <submittedName>
        <fullName evidence="2">Secreted protein</fullName>
    </submittedName>
</protein>
<dbReference type="OrthoDB" id="3552888at2759"/>
<dbReference type="VEuPathDB" id="FungiDB:MELLADRAFT_104417"/>
<dbReference type="GeneID" id="18922250"/>
<gene>
    <name evidence="2" type="ORF">MELLADRAFT_104417</name>
</gene>
<organism evidence="3">
    <name type="scientific">Melampsora larici-populina (strain 98AG31 / pathotype 3-4-7)</name>
    <name type="common">Poplar leaf rust fungus</name>
    <dbReference type="NCBI Taxonomy" id="747676"/>
    <lineage>
        <taxon>Eukaryota</taxon>
        <taxon>Fungi</taxon>
        <taxon>Dikarya</taxon>
        <taxon>Basidiomycota</taxon>
        <taxon>Pucciniomycotina</taxon>
        <taxon>Pucciniomycetes</taxon>
        <taxon>Pucciniales</taxon>
        <taxon>Melampsoraceae</taxon>
        <taxon>Melampsora</taxon>
    </lineage>
</organism>
<keyword evidence="1" id="KW-0732">Signal</keyword>